<evidence type="ECO:0000313" key="1">
    <source>
        <dbReference type="EMBL" id="RIV34778.1"/>
    </source>
</evidence>
<dbReference type="AlphaFoldDB" id="A0A3A1NDA7"/>
<name>A0A3A1NDA7_9FLAO</name>
<accession>A0A3A1NDA7</accession>
<dbReference type="EMBL" id="QXFH01000070">
    <property type="protein sequence ID" value="RIV34778.1"/>
    <property type="molecule type" value="Genomic_DNA"/>
</dbReference>
<comment type="caution">
    <text evidence="1">The sequence shown here is derived from an EMBL/GenBank/DDBJ whole genome shotgun (WGS) entry which is preliminary data.</text>
</comment>
<dbReference type="Pfam" id="PF11322">
    <property type="entry name" value="DUF3124"/>
    <property type="match status" value="1"/>
</dbReference>
<organism evidence="1 2">
    <name type="scientific">Flagellimonas lutimaris</name>
    <dbReference type="NCBI Taxonomy" id="475082"/>
    <lineage>
        <taxon>Bacteria</taxon>
        <taxon>Pseudomonadati</taxon>
        <taxon>Bacteroidota</taxon>
        <taxon>Flavobacteriia</taxon>
        <taxon>Flavobacteriales</taxon>
        <taxon>Flavobacteriaceae</taxon>
        <taxon>Flagellimonas</taxon>
    </lineage>
</organism>
<evidence type="ECO:0000313" key="2">
    <source>
        <dbReference type="Proteomes" id="UP000266067"/>
    </source>
</evidence>
<dbReference type="OrthoDB" id="283474at2"/>
<dbReference type="Proteomes" id="UP000266067">
    <property type="component" value="Unassembled WGS sequence"/>
</dbReference>
<dbReference type="RefSeq" id="WP_119607011.1">
    <property type="nucleotide sequence ID" value="NZ_QXFH01000070.1"/>
</dbReference>
<gene>
    <name evidence="1" type="ORF">D2V08_05200</name>
</gene>
<sequence>MTKIFFPLILSLLILSCAEKTKKEVSSIDPINWSNRTANIPEQDSLLNGTSYLSVYSEIYSETEHRTHNLTSTISMRNTNLKDTIYINKAEYFDTKGNSIRTYFEEPIYIKPMETVEIVIDEKDRSGGTGANFLFQWSIKPNSHKPYFEGVMISTSGQQGLSFTTQGRRVD</sequence>
<reference evidence="1 2" key="1">
    <citation type="submission" date="2018-08" db="EMBL/GenBank/DDBJ databases">
        <title>Proposal of Muricauda 72 sp.nov. and Muricauda NH166 sp.nov., isolated from seawater.</title>
        <authorList>
            <person name="Cheng H."/>
            <person name="Wu Y.-H."/>
            <person name="Guo L.-L."/>
            <person name="Xu X.-W."/>
        </authorList>
    </citation>
    <scope>NUCLEOTIDE SEQUENCE [LARGE SCALE GENOMIC DNA]</scope>
    <source>
        <strain evidence="1 2">KCTC 22173</strain>
    </source>
</reference>
<keyword evidence="2" id="KW-1185">Reference proteome</keyword>
<dbReference type="InterPro" id="IPR021471">
    <property type="entry name" value="DUF3124"/>
</dbReference>
<dbReference type="PROSITE" id="PS51257">
    <property type="entry name" value="PROKAR_LIPOPROTEIN"/>
    <property type="match status" value="1"/>
</dbReference>
<protein>
    <submittedName>
        <fullName evidence="1">DUF3124 domain-containing protein</fullName>
    </submittedName>
</protein>
<proteinExistence type="predicted"/>